<dbReference type="Pfam" id="PF03704">
    <property type="entry name" value="BTAD"/>
    <property type="match status" value="1"/>
</dbReference>
<evidence type="ECO:0000256" key="4">
    <source>
        <dbReference type="SAM" id="MobiDB-lite"/>
    </source>
</evidence>
<dbReference type="GO" id="GO:0006355">
    <property type="term" value="P:regulation of DNA-templated transcription"/>
    <property type="evidence" value="ECO:0007669"/>
    <property type="project" value="InterPro"/>
</dbReference>
<dbReference type="CDD" id="cd15831">
    <property type="entry name" value="BTAD"/>
    <property type="match status" value="1"/>
</dbReference>
<gene>
    <name evidence="6" type="ORF">GA0074692_6652</name>
</gene>
<evidence type="ECO:0000256" key="2">
    <source>
        <dbReference type="ARBA" id="ARBA00023125"/>
    </source>
</evidence>
<feature type="domain" description="OmpR/PhoB-type" evidence="5">
    <location>
        <begin position="1"/>
        <end position="89"/>
    </location>
</feature>
<dbReference type="Proteomes" id="UP000198959">
    <property type="component" value="Unassembled WGS sequence"/>
</dbReference>
<accession>A0A1C6TKK4</accession>
<feature type="DNA-binding region" description="OmpR/PhoB-type" evidence="3">
    <location>
        <begin position="1"/>
        <end position="89"/>
    </location>
</feature>
<dbReference type="PANTHER" id="PTHR47691">
    <property type="entry name" value="REGULATOR-RELATED"/>
    <property type="match status" value="1"/>
</dbReference>
<dbReference type="AlphaFoldDB" id="A0A1C6TKK4"/>
<dbReference type="Pfam" id="PF25872">
    <property type="entry name" value="HTH_77"/>
    <property type="match status" value="1"/>
</dbReference>
<name>A0A1C6TKK4_9ACTN</name>
<dbReference type="InterPro" id="IPR016032">
    <property type="entry name" value="Sig_transdc_resp-reg_C-effctor"/>
</dbReference>
<dbReference type="Gene3D" id="3.40.50.300">
    <property type="entry name" value="P-loop containing nucleotide triphosphate hydrolases"/>
    <property type="match status" value="1"/>
</dbReference>
<dbReference type="SMART" id="SM00862">
    <property type="entry name" value="Trans_reg_C"/>
    <property type="match status" value="1"/>
</dbReference>
<organism evidence="6 7">
    <name type="scientific">Micromonospora pallida</name>
    <dbReference type="NCBI Taxonomy" id="145854"/>
    <lineage>
        <taxon>Bacteria</taxon>
        <taxon>Bacillati</taxon>
        <taxon>Actinomycetota</taxon>
        <taxon>Actinomycetes</taxon>
        <taxon>Micromonosporales</taxon>
        <taxon>Micromonosporaceae</taxon>
        <taxon>Micromonospora</taxon>
    </lineage>
</organism>
<dbReference type="Gene3D" id="1.25.40.10">
    <property type="entry name" value="Tetratricopeptide repeat domain"/>
    <property type="match status" value="2"/>
</dbReference>
<evidence type="ECO:0000256" key="1">
    <source>
        <dbReference type="ARBA" id="ARBA00005820"/>
    </source>
</evidence>
<dbReference type="SMART" id="SM01043">
    <property type="entry name" value="BTAD"/>
    <property type="match status" value="1"/>
</dbReference>
<dbReference type="STRING" id="145854.GA0074692_6652"/>
<dbReference type="InterPro" id="IPR058852">
    <property type="entry name" value="HTH_77"/>
</dbReference>
<dbReference type="Pfam" id="PF00486">
    <property type="entry name" value="Trans_reg_C"/>
    <property type="match status" value="1"/>
</dbReference>
<sequence length="979" mass="103262">MEFWILGPTEVTEGGRSLAIGGPKPRAALAALLLDANRIVSVEGLVDAVWGDQPPPSAVNALQTYVSRLRRVLGAETLCRHPAGYRLVAAPDLIDGGRFERLLAEGRTALAAGDPRAGHRAVEEALALWRGPALLDVGDAPFAQAEIARLGELRLVAAEARVEAMLALGDVTGGVAAARALVADQPLRERGVAHLMLALYRDGRQSEALATYHEARRLLVDEFGLDPGDDLATLAQAILRQDPELLTVPSAAGSSVPVGTVPPAAGLAVPVGTAPAGTGSAGTGSAGTGSVAGPTAPAPTARAALAPPARSRLVLPLDRFVGRDHELAEVRRLLETHRLVTLTGPGGGGKTRLAREVCRRLTRPVHVVELAGLHDAALLEATVAQAFGLAVLSDLDALVAAVGDAEAVLLLDNCEHLTGALADVTLRLLTDLPGLRVLATSQRPLEVGGERRFPVPPLPVDTTAVELFLDRAAAVAPDWSCGPADREVVTRICARLDGLPLAVELAAAQLTVLSPVQILDRLGRSLAITSTRSDLPDRHRSLERTIDNSYRLLDGAQRDLFARLSVFADTFDLDAAETVAGAGADVLTPLTGLITGSLVATTPAGSTTRRYRMLEILRAYADRLLGPDDRQRLRHRHLDWALALARTADQGLRGPEAPHWYRTLAAEQANTRAALAFALAAGQPLAGMRLATDLSWYWYHRGHLREGVRWLRETIDAVPEASPIDRARALTALASLLYLAGRLEESGAANRAALDLARTVDDPAPVARAYIYESYYLAMRGQAAAAAAAGENGVRHARESGVDWLLSEALSTNGYLARARGDLDTATATLDEAIRIGTRIGYRWSVSNSHWFRAKVAADAGATDDAYEAALVATRGLDELADVTGWLAALHLLAGTLGMTGRAADGAVLLGAVAGIGGRVGYSPELMDPYDSPREIAAVTSALSPAAYAQARQAGLTMDRAAVRAFVDRLAADTVPARR</sequence>
<dbReference type="InterPro" id="IPR036388">
    <property type="entry name" value="WH-like_DNA-bd_sf"/>
</dbReference>
<dbReference type="GO" id="GO:0003677">
    <property type="term" value="F:DNA binding"/>
    <property type="evidence" value="ECO:0007669"/>
    <property type="project" value="UniProtKB-UniRule"/>
</dbReference>
<dbReference type="SUPFAM" id="SSF48452">
    <property type="entry name" value="TPR-like"/>
    <property type="match status" value="2"/>
</dbReference>
<reference evidence="7" key="1">
    <citation type="submission" date="2016-06" db="EMBL/GenBank/DDBJ databases">
        <authorList>
            <person name="Varghese N."/>
            <person name="Submissions Spin"/>
        </authorList>
    </citation>
    <scope>NUCLEOTIDE SEQUENCE [LARGE SCALE GENOMIC DNA]</scope>
    <source>
        <strain evidence="7">DSM 43817</strain>
    </source>
</reference>
<dbReference type="InterPro" id="IPR005158">
    <property type="entry name" value="BTAD"/>
</dbReference>
<evidence type="ECO:0000256" key="3">
    <source>
        <dbReference type="PROSITE-ProRule" id="PRU01091"/>
    </source>
</evidence>
<dbReference type="Gene3D" id="1.10.10.10">
    <property type="entry name" value="Winged helix-like DNA-binding domain superfamily/Winged helix DNA-binding domain"/>
    <property type="match status" value="1"/>
</dbReference>
<dbReference type="InterPro" id="IPR001867">
    <property type="entry name" value="OmpR/PhoB-type_DNA-bd"/>
</dbReference>
<dbReference type="InterPro" id="IPR041664">
    <property type="entry name" value="AAA_16"/>
</dbReference>
<evidence type="ECO:0000259" key="5">
    <source>
        <dbReference type="PROSITE" id="PS51755"/>
    </source>
</evidence>
<evidence type="ECO:0000313" key="7">
    <source>
        <dbReference type="Proteomes" id="UP000198959"/>
    </source>
</evidence>
<keyword evidence="7" id="KW-1185">Reference proteome</keyword>
<dbReference type="PROSITE" id="PS51755">
    <property type="entry name" value="OMPR_PHOB"/>
    <property type="match status" value="1"/>
</dbReference>
<feature type="compositionally biased region" description="Low complexity" evidence="4">
    <location>
        <begin position="288"/>
        <end position="304"/>
    </location>
</feature>
<dbReference type="Pfam" id="PF13191">
    <property type="entry name" value="AAA_16"/>
    <property type="match status" value="1"/>
</dbReference>
<dbReference type="PANTHER" id="PTHR47691:SF3">
    <property type="entry name" value="HTH-TYPE TRANSCRIPTIONAL REGULATOR RV0890C-RELATED"/>
    <property type="match status" value="1"/>
</dbReference>
<keyword evidence="2 3" id="KW-0238">DNA-binding</keyword>
<dbReference type="InterPro" id="IPR027417">
    <property type="entry name" value="P-loop_NTPase"/>
</dbReference>
<dbReference type="SUPFAM" id="SSF46894">
    <property type="entry name" value="C-terminal effector domain of the bipartite response regulators"/>
    <property type="match status" value="1"/>
</dbReference>
<dbReference type="SUPFAM" id="SSF52540">
    <property type="entry name" value="P-loop containing nucleoside triphosphate hydrolases"/>
    <property type="match status" value="1"/>
</dbReference>
<proteinExistence type="inferred from homology"/>
<comment type="similarity">
    <text evidence="1">Belongs to the AfsR/DnrI/RedD regulatory family.</text>
</comment>
<feature type="region of interest" description="Disordered" evidence="4">
    <location>
        <begin position="275"/>
        <end position="304"/>
    </location>
</feature>
<dbReference type="RefSeq" id="WP_091652067.1">
    <property type="nucleotide sequence ID" value="NZ_FMHW01000002.1"/>
</dbReference>
<dbReference type="InterPro" id="IPR011990">
    <property type="entry name" value="TPR-like_helical_dom_sf"/>
</dbReference>
<protein>
    <submittedName>
        <fullName evidence="6">Predicted ATPase</fullName>
    </submittedName>
</protein>
<dbReference type="GO" id="GO:0000160">
    <property type="term" value="P:phosphorelay signal transduction system"/>
    <property type="evidence" value="ECO:0007669"/>
    <property type="project" value="InterPro"/>
</dbReference>
<dbReference type="OrthoDB" id="33864at2"/>
<evidence type="ECO:0000313" key="6">
    <source>
        <dbReference type="EMBL" id="SCL42093.1"/>
    </source>
</evidence>
<dbReference type="EMBL" id="FMHW01000002">
    <property type="protein sequence ID" value="SCL42093.1"/>
    <property type="molecule type" value="Genomic_DNA"/>
</dbReference>